<evidence type="ECO:0000313" key="5">
    <source>
        <dbReference type="EMBL" id="VDN11531.1"/>
    </source>
</evidence>
<evidence type="ECO:0000259" key="4">
    <source>
        <dbReference type="SMART" id="SM00156"/>
    </source>
</evidence>
<evidence type="ECO:0000256" key="3">
    <source>
        <dbReference type="ARBA" id="ARBA00023211"/>
    </source>
</evidence>
<proteinExistence type="predicted"/>
<gene>
    <name evidence="5" type="ORF">DILT_LOCUS7362</name>
</gene>
<dbReference type="InterPro" id="IPR029052">
    <property type="entry name" value="Metallo-depent_PP-like"/>
</dbReference>
<dbReference type="SMART" id="SM00156">
    <property type="entry name" value="PP2Ac"/>
    <property type="match status" value="1"/>
</dbReference>
<dbReference type="PRINTS" id="PR00114">
    <property type="entry name" value="STPHPHTASE"/>
</dbReference>
<dbReference type="InterPro" id="IPR051134">
    <property type="entry name" value="PPP_phosphatase"/>
</dbReference>
<dbReference type="Proteomes" id="UP000281553">
    <property type="component" value="Unassembled WGS sequence"/>
</dbReference>
<comment type="cofactor">
    <cofactor evidence="1">
        <name>Mn(2+)</name>
        <dbReference type="ChEBI" id="CHEBI:29035"/>
    </cofactor>
</comment>
<dbReference type="GO" id="GO:0016787">
    <property type="term" value="F:hydrolase activity"/>
    <property type="evidence" value="ECO:0007669"/>
    <property type="project" value="InterPro"/>
</dbReference>
<dbReference type="SUPFAM" id="SSF56300">
    <property type="entry name" value="Metallo-dependent phosphatases"/>
    <property type="match status" value="1"/>
</dbReference>
<keyword evidence="2" id="KW-0479">Metal-binding</keyword>
<name>A0A3P7LZH7_DIBLA</name>
<reference evidence="5 6" key="1">
    <citation type="submission" date="2018-11" db="EMBL/GenBank/DDBJ databases">
        <authorList>
            <consortium name="Pathogen Informatics"/>
        </authorList>
    </citation>
    <scope>NUCLEOTIDE SEQUENCE [LARGE SCALE GENOMIC DNA]</scope>
</reference>
<evidence type="ECO:0000313" key="6">
    <source>
        <dbReference type="Proteomes" id="UP000281553"/>
    </source>
</evidence>
<sequence>MYGFEGEVKSKYNADMADSFTEVFNWLPLYSGLMCELLWSDPMDGKGRAPSKRGVGCQFGPDITEDFCKRNGLDMIIRSHEVKNEGYEVAHGGRCITVFSAPNYCDTMHNRGAFIVFRGSKKPGEMKPEFTSFKEVPHPQVRPMAYANSLLSLLV</sequence>
<organism evidence="5 6">
    <name type="scientific">Dibothriocephalus latus</name>
    <name type="common">Fish tapeworm</name>
    <name type="synonym">Diphyllobothrium latum</name>
    <dbReference type="NCBI Taxonomy" id="60516"/>
    <lineage>
        <taxon>Eukaryota</taxon>
        <taxon>Metazoa</taxon>
        <taxon>Spiralia</taxon>
        <taxon>Lophotrochozoa</taxon>
        <taxon>Platyhelminthes</taxon>
        <taxon>Cestoda</taxon>
        <taxon>Eucestoda</taxon>
        <taxon>Diphyllobothriidea</taxon>
        <taxon>Diphyllobothriidae</taxon>
        <taxon>Dibothriocephalus</taxon>
    </lineage>
</organism>
<keyword evidence="6" id="KW-1185">Reference proteome</keyword>
<dbReference type="PANTHER" id="PTHR45668">
    <property type="entry name" value="SERINE/THREONINE-PROTEIN PHOSPHATASE 5-RELATED"/>
    <property type="match status" value="1"/>
</dbReference>
<dbReference type="AlphaFoldDB" id="A0A3P7LZH7"/>
<dbReference type="InterPro" id="IPR006186">
    <property type="entry name" value="Ser/Thr-sp_prot-phosphatase"/>
</dbReference>
<evidence type="ECO:0000256" key="1">
    <source>
        <dbReference type="ARBA" id="ARBA00001936"/>
    </source>
</evidence>
<protein>
    <recommendedName>
        <fullName evidence="4">Serine/threonine specific protein phosphatases domain-containing protein</fullName>
    </recommendedName>
</protein>
<dbReference type="OrthoDB" id="445564at2759"/>
<dbReference type="Gene3D" id="3.60.21.10">
    <property type="match status" value="1"/>
</dbReference>
<feature type="domain" description="Serine/threonine specific protein phosphatases" evidence="4">
    <location>
        <begin position="1"/>
        <end position="137"/>
    </location>
</feature>
<dbReference type="InterPro" id="IPR004843">
    <property type="entry name" value="Calcineurin-like_PHP"/>
</dbReference>
<keyword evidence="3" id="KW-0464">Manganese</keyword>
<dbReference type="GO" id="GO:0046872">
    <property type="term" value="F:metal ion binding"/>
    <property type="evidence" value="ECO:0007669"/>
    <property type="project" value="UniProtKB-KW"/>
</dbReference>
<dbReference type="Pfam" id="PF00149">
    <property type="entry name" value="Metallophos"/>
    <property type="match status" value="1"/>
</dbReference>
<accession>A0A3P7LZH7</accession>
<dbReference type="PANTHER" id="PTHR45668:SF5">
    <property type="entry name" value="SERINE_THREONINE-PROTEIN PHOSPHATASE 5"/>
    <property type="match status" value="1"/>
</dbReference>
<evidence type="ECO:0000256" key="2">
    <source>
        <dbReference type="ARBA" id="ARBA00022723"/>
    </source>
</evidence>
<dbReference type="EMBL" id="UYRU01051658">
    <property type="protein sequence ID" value="VDN11531.1"/>
    <property type="molecule type" value="Genomic_DNA"/>
</dbReference>